<sequence>MKKTAYLLLLVMICFSHSASAADVQKEASSVIAWPSDLPPQISLLETTPLYAEPDFSTSSWASLTPQKVEVMGSKFEASYMQQADATSWLQIKTSWLGTMWVPVDNHKLGFISPVSLDLDLAADTPLYDQPFHESANGAVLSPQTVHAKAEFRSPSGFYALQIETAWRGDQWLINPELAVPDAKSHAFGTALNPDYGDHMTVNRLYTVHVGDRTYLTGQFTLDDTAWQIGRIHPGPMEKYVWGTISFWQLSGEIVTSAPYAIYNPEGAGHGVTSPLLIPVDNMAETAQLATLQNTFPYYFGLPLPPFYQFEDDEGKALLGILHMQKNGDFTVARAWISGKVAGAHMYDITLSFYDKQQLLLGQSHIHQRLIGPQTPQVAGSQGEGTPYLIDLIGTGDWSSYDHAVMHVDHIAD</sequence>
<proteinExistence type="predicted"/>
<organism evidence="2 3">
    <name type="scientific">Paenibacillus aestuarii</name>
    <dbReference type="NCBI Taxonomy" id="516965"/>
    <lineage>
        <taxon>Bacteria</taxon>
        <taxon>Bacillati</taxon>
        <taxon>Bacillota</taxon>
        <taxon>Bacilli</taxon>
        <taxon>Bacillales</taxon>
        <taxon>Paenibacillaceae</taxon>
        <taxon>Paenibacillus</taxon>
    </lineage>
</organism>
<comment type="caution">
    <text evidence="2">The sequence shown here is derived from an EMBL/GenBank/DDBJ whole genome shotgun (WGS) entry which is preliminary data.</text>
</comment>
<gene>
    <name evidence="2" type="ORF">ACFPOG_17880</name>
</gene>
<accession>A0ABW0KBQ7</accession>
<feature type="chain" id="PRO_5046910866" evidence="1">
    <location>
        <begin position="22"/>
        <end position="413"/>
    </location>
</feature>
<feature type="signal peptide" evidence="1">
    <location>
        <begin position="1"/>
        <end position="21"/>
    </location>
</feature>
<name>A0ABW0KBQ7_9BACL</name>
<keyword evidence="3" id="KW-1185">Reference proteome</keyword>
<evidence type="ECO:0000313" key="2">
    <source>
        <dbReference type="EMBL" id="MFC5450122.1"/>
    </source>
</evidence>
<protein>
    <submittedName>
        <fullName evidence="2">Uncharacterized protein</fullName>
    </submittedName>
</protein>
<evidence type="ECO:0000256" key="1">
    <source>
        <dbReference type="SAM" id="SignalP"/>
    </source>
</evidence>
<dbReference type="EMBL" id="JBHSMJ010000025">
    <property type="protein sequence ID" value="MFC5450122.1"/>
    <property type="molecule type" value="Genomic_DNA"/>
</dbReference>
<dbReference type="RefSeq" id="WP_270885422.1">
    <property type="nucleotide sequence ID" value="NZ_JAQFVF010000089.1"/>
</dbReference>
<keyword evidence="1" id="KW-0732">Signal</keyword>
<evidence type="ECO:0000313" key="3">
    <source>
        <dbReference type="Proteomes" id="UP001596044"/>
    </source>
</evidence>
<dbReference type="Proteomes" id="UP001596044">
    <property type="component" value="Unassembled WGS sequence"/>
</dbReference>
<reference evidence="3" key="1">
    <citation type="journal article" date="2019" name="Int. J. Syst. Evol. Microbiol.">
        <title>The Global Catalogue of Microorganisms (GCM) 10K type strain sequencing project: providing services to taxonomists for standard genome sequencing and annotation.</title>
        <authorList>
            <consortium name="The Broad Institute Genomics Platform"/>
            <consortium name="The Broad Institute Genome Sequencing Center for Infectious Disease"/>
            <person name="Wu L."/>
            <person name="Ma J."/>
        </authorList>
    </citation>
    <scope>NUCLEOTIDE SEQUENCE [LARGE SCALE GENOMIC DNA]</scope>
    <source>
        <strain evidence="3">KACC 11904</strain>
    </source>
</reference>